<dbReference type="AlphaFoldDB" id="I4B1X9"/>
<dbReference type="EMBL" id="CP002959">
    <property type="protein sequence ID" value="AFM11286.1"/>
    <property type="molecule type" value="Genomic_DNA"/>
</dbReference>
<keyword evidence="2" id="KW-1185">Reference proteome</keyword>
<dbReference type="Proteomes" id="UP000006048">
    <property type="component" value="Chromosome"/>
</dbReference>
<dbReference type="KEGG" id="tpx:Turpa_0634"/>
<evidence type="ECO:0000313" key="1">
    <source>
        <dbReference type="EMBL" id="AFM11286.1"/>
    </source>
</evidence>
<name>I4B1X9_TURPD</name>
<proteinExistence type="predicted"/>
<sequence>MAEARFYGNSDDEFFSLNRKSTGPAEKVILIAGYTRAGKEQFSREIAVAAKDLQALATWLDDFWNEAPPVQLAEGFIRFVYSHREHIGEGYYNIEFDGKKILQVYEQLGTSNTFRASQIRSLLN</sequence>
<reference evidence="1 2" key="1">
    <citation type="submission" date="2012-06" db="EMBL/GenBank/DDBJ databases">
        <title>The complete chromosome of genome of Turneriella parva DSM 21527.</title>
        <authorList>
            <consortium name="US DOE Joint Genome Institute (JGI-PGF)"/>
            <person name="Lucas S."/>
            <person name="Han J."/>
            <person name="Lapidus A."/>
            <person name="Bruce D."/>
            <person name="Goodwin L."/>
            <person name="Pitluck S."/>
            <person name="Peters L."/>
            <person name="Kyrpides N."/>
            <person name="Mavromatis K."/>
            <person name="Ivanova N."/>
            <person name="Mikhailova N."/>
            <person name="Chertkov O."/>
            <person name="Detter J.C."/>
            <person name="Tapia R."/>
            <person name="Han C."/>
            <person name="Land M."/>
            <person name="Hauser L."/>
            <person name="Markowitz V."/>
            <person name="Cheng J.-F."/>
            <person name="Hugenholtz P."/>
            <person name="Woyke T."/>
            <person name="Wu D."/>
            <person name="Gronow S."/>
            <person name="Wellnitz S."/>
            <person name="Brambilla E."/>
            <person name="Klenk H.-P."/>
            <person name="Eisen J.A."/>
        </authorList>
    </citation>
    <scope>NUCLEOTIDE SEQUENCE [LARGE SCALE GENOMIC DNA]</scope>
    <source>
        <strain evidence="2">ATCC BAA-1111 / DSM 21527 / NCTC 11395 / H</strain>
    </source>
</reference>
<gene>
    <name evidence="1" type="ordered locus">Turpa_0634</name>
</gene>
<protein>
    <submittedName>
        <fullName evidence="1">Uncharacterized protein</fullName>
    </submittedName>
</protein>
<dbReference type="STRING" id="869212.Turpa_0634"/>
<organism evidence="1 2">
    <name type="scientific">Turneriella parva (strain ATCC BAA-1111 / DSM 21527 / NCTC 11395 / H)</name>
    <name type="common">Leptospira parva</name>
    <dbReference type="NCBI Taxonomy" id="869212"/>
    <lineage>
        <taxon>Bacteria</taxon>
        <taxon>Pseudomonadati</taxon>
        <taxon>Spirochaetota</taxon>
        <taxon>Spirochaetia</taxon>
        <taxon>Leptospirales</taxon>
        <taxon>Leptospiraceae</taxon>
        <taxon>Turneriella</taxon>
    </lineage>
</organism>
<dbReference type="RefSeq" id="WP_014801804.1">
    <property type="nucleotide sequence ID" value="NC_018020.1"/>
</dbReference>
<dbReference type="HOGENOM" id="CLU_2002907_0_0_12"/>
<accession>I4B1X9</accession>
<evidence type="ECO:0000313" key="2">
    <source>
        <dbReference type="Proteomes" id="UP000006048"/>
    </source>
</evidence>